<sequence>MDIKISYDQTEKTGLDALSGLAETTSCKPCEDPNIVPIYPVRIAFADIYGESTAVQYPAAISDLQSGNDLEGKGGYSLRILREGYVYIYDGLNDVWSIFVYSPNGSLSGRPESFAKLHWVDNADGDWVTTDERALETVYVPNSADEIWIAYSEHRWSQAIFEKAQANQAGFRDSVMTKLNVLEPTSSVFSDKLDSLGACVEDYTEDGIVHSHEEWNILSDLSIKSHCADDLLESSSVTKANSPALLVALHDPVGVVREITTAHTNKTLAKNMYLESITYPLTTAKAVETFMKSAESRLKRGNVSSKEKDMFEEWQESVKPEYKDMIEEAEANAKDYDDTLKTILDTWNSYYEMGNANPDSTPGSLQTHLTTFDPGSQLAREIQDLITFASSTVGSLSSSKLGQEYIRSAIVSESAWQKSNNPVQQTIAIVSQAISASSDIAKEVRKSADAASNLMTDLAMPFALEIEELQRIDLLKEVSQFQNGIINKTTTKVEVPIDNALKEIFHGSTRTEQSTIIQKGFRVNRNQVNTGVYKFDGEIHVARTEGYDQIKHKVGSAGAAGFALFANALNIVSLSQPQEKGQLQGNLGRIAGNRTALILASIEGLGKILDIPNNYGLDPIGRRYFVRGQLRKSQLKRLLKGTDITDDFIKTVAAEGRMGKAPVPPASSVGSKLLRTVVKVGNAAGVILGLLDLFKAYEAYKRGDSMGMVSMAATGLGALTIIAATGTALFSSGAGYAVIVGIVLLLIGFIANFFVDDPVTRWLKNGFWGDTADYLYWDDKERLEISEKTGISDIMDAQKYASFSPPDKFDISRYFKREMQEYYELIYWPQREAPPPEIRGVREVGLWPFNRTTTLTESDRKRVGVRFRLPGFVDGVSTLDARVYALIEYEGKTQRYANRFRVEEVTSQFRQNLRVYNESAGLLESFFEISESNNTDKDILNNLYWDVSKVAFGKKENEEGWTYSPNTQITIPIYYDDYLWSDGWEVESIGGKKSIRIR</sequence>
<feature type="transmembrane region" description="Helical" evidence="2">
    <location>
        <begin position="706"/>
        <end position="730"/>
    </location>
</feature>
<evidence type="ECO:0000256" key="1">
    <source>
        <dbReference type="SAM" id="Coils"/>
    </source>
</evidence>
<dbReference type="Pfam" id="PF20249">
    <property type="entry name" value="VasX_N"/>
    <property type="match status" value="1"/>
</dbReference>
<evidence type="ECO:0000313" key="5">
    <source>
        <dbReference type="Proteomes" id="UP000247689"/>
    </source>
</evidence>
<keyword evidence="5" id="KW-1185">Reference proteome</keyword>
<dbReference type="CDD" id="cd20706">
    <property type="entry name" value="MIX_II"/>
    <property type="match status" value="1"/>
</dbReference>
<gene>
    <name evidence="4" type="ORF">DL796_01415</name>
</gene>
<evidence type="ECO:0000256" key="2">
    <source>
        <dbReference type="SAM" id="Phobius"/>
    </source>
</evidence>
<keyword evidence="2" id="KW-0812">Transmembrane</keyword>
<feature type="coiled-coil region" evidence="1">
    <location>
        <begin position="319"/>
        <end position="346"/>
    </location>
</feature>
<organism evidence="4 5">
    <name type="scientific">Kangiella spongicola</name>
    <dbReference type="NCBI Taxonomy" id="796379"/>
    <lineage>
        <taxon>Bacteria</taxon>
        <taxon>Pseudomonadati</taxon>
        <taxon>Pseudomonadota</taxon>
        <taxon>Gammaproteobacteria</taxon>
        <taxon>Kangiellales</taxon>
        <taxon>Kangiellaceae</taxon>
        <taxon>Kangiella</taxon>
    </lineage>
</organism>
<evidence type="ECO:0000313" key="4">
    <source>
        <dbReference type="EMBL" id="PXF63830.1"/>
    </source>
</evidence>
<dbReference type="Proteomes" id="UP000247689">
    <property type="component" value="Unassembled WGS sequence"/>
</dbReference>
<keyword evidence="1" id="KW-0175">Coiled coil</keyword>
<reference evidence="4 5" key="1">
    <citation type="submission" date="2018-05" db="EMBL/GenBank/DDBJ databases">
        <title>Kangiella spongicola genome sequence.</title>
        <authorList>
            <person name="Maclea K.S."/>
            <person name="Goen A.E."/>
            <person name="Kelley C."/>
            <person name="Underriner A."/>
            <person name="Silverwood T."/>
            <person name="Trachtenberg A.M."/>
        </authorList>
    </citation>
    <scope>NUCLEOTIDE SEQUENCE [LARGE SCALE GENOMIC DNA]</scope>
    <source>
        <strain evidence="4 5">ATCC BAA-2076</strain>
    </source>
</reference>
<feature type="domain" description="Toxin VasX N-terminal region" evidence="3">
    <location>
        <begin position="27"/>
        <end position="181"/>
    </location>
</feature>
<dbReference type="InterPro" id="IPR046864">
    <property type="entry name" value="VasX_N"/>
</dbReference>
<dbReference type="AlphaFoldDB" id="A0A318D3N2"/>
<dbReference type="OrthoDB" id="7877428at2"/>
<dbReference type="RefSeq" id="WP_110199256.1">
    <property type="nucleotide sequence ID" value="NZ_QICH01000001.1"/>
</dbReference>
<feature type="transmembrane region" description="Helical" evidence="2">
    <location>
        <begin position="673"/>
        <end position="694"/>
    </location>
</feature>
<dbReference type="EMBL" id="QICH01000001">
    <property type="protein sequence ID" value="PXF63830.1"/>
    <property type="molecule type" value="Genomic_DNA"/>
</dbReference>
<keyword evidence="2" id="KW-0472">Membrane</keyword>
<protein>
    <recommendedName>
        <fullName evidence="3">Toxin VasX N-terminal region domain-containing protein</fullName>
    </recommendedName>
</protein>
<evidence type="ECO:0000259" key="3">
    <source>
        <dbReference type="Pfam" id="PF20249"/>
    </source>
</evidence>
<comment type="caution">
    <text evidence="4">The sequence shown here is derived from an EMBL/GenBank/DDBJ whole genome shotgun (WGS) entry which is preliminary data.</text>
</comment>
<proteinExistence type="predicted"/>
<accession>A0A318D3N2</accession>
<feature type="transmembrane region" description="Helical" evidence="2">
    <location>
        <begin position="736"/>
        <end position="755"/>
    </location>
</feature>
<keyword evidence="2" id="KW-1133">Transmembrane helix</keyword>
<name>A0A318D3N2_9GAMM</name>